<reference evidence="3" key="2">
    <citation type="submission" date="2018-07" db="EMBL/GenBank/DDBJ databases">
        <authorList>
            <person name="Quirk P.G."/>
            <person name="Krulwich T.A."/>
        </authorList>
    </citation>
    <scope>NUCLEOTIDE SEQUENCE</scope>
</reference>
<dbReference type="VEuPathDB" id="VectorBase:CSON008150"/>
<evidence type="ECO:0000256" key="1">
    <source>
        <dbReference type="SAM" id="MobiDB-lite"/>
    </source>
</evidence>
<gene>
    <name evidence="3" type="primary">CSON008150</name>
</gene>
<feature type="compositionally biased region" description="Basic residues" evidence="1">
    <location>
        <begin position="43"/>
        <end position="54"/>
    </location>
</feature>
<reference evidence="2" key="1">
    <citation type="submission" date="2018-04" db="EMBL/GenBank/DDBJ databases">
        <authorList>
            <person name="Go L.Y."/>
            <person name="Mitchell J.A."/>
        </authorList>
    </citation>
    <scope>NUCLEOTIDE SEQUENCE</scope>
    <source>
        <tissue evidence="2">Whole organism</tissue>
    </source>
</reference>
<organism evidence="3">
    <name type="scientific">Culicoides sonorensis</name>
    <name type="common">Biting midge</name>
    <dbReference type="NCBI Taxonomy" id="179676"/>
    <lineage>
        <taxon>Eukaryota</taxon>
        <taxon>Metazoa</taxon>
        <taxon>Ecdysozoa</taxon>
        <taxon>Arthropoda</taxon>
        <taxon>Hexapoda</taxon>
        <taxon>Insecta</taxon>
        <taxon>Pterygota</taxon>
        <taxon>Neoptera</taxon>
        <taxon>Endopterygota</taxon>
        <taxon>Diptera</taxon>
        <taxon>Nematocera</taxon>
        <taxon>Chironomoidea</taxon>
        <taxon>Ceratopogonidae</taxon>
        <taxon>Ceratopogoninae</taxon>
        <taxon>Culicoides</taxon>
        <taxon>Monoculicoides</taxon>
    </lineage>
</organism>
<name>A0A336LYL3_CULSO</name>
<dbReference type="EMBL" id="UFQT01000307">
    <property type="protein sequence ID" value="SSX23072.1"/>
    <property type="molecule type" value="Genomic_DNA"/>
</dbReference>
<dbReference type="AlphaFoldDB" id="A0A336LYL3"/>
<dbReference type="EMBL" id="UFQS01000307">
    <property type="protein sequence ID" value="SSX02698.1"/>
    <property type="molecule type" value="Genomic_DNA"/>
</dbReference>
<sequence>MLGHFTIGNGHANQVLRGEQGLGPGINDELIDESRSKSNSARNGRKNRNKKVNYRKIDENVQEADDED</sequence>
<accession>A0A336LYL3</accession>
<evidence type="ECO:0000313" key="3">
    <source>
        <dbReference type="EMBL" id="SSX23072.1"/>
    </source>
</evidence>
<proteinExistence type="predicted"/>
<evidence type="ECO:0000313" key="2">
    <source>
        <dbReference type="EMBL" id="SSX02698.1"/>
    </source>
</evidence>
<feature type="region of interest" description="Disordered" evidence="1">
    <location>
        <begin position="1"/>
        <end position="68"/>
    </location>
</feature>
<protein>
    <submittedName>
        <fullName evidence="3">CSON008150 protein</fullName>
    </submittedName>
</protein>